<sequence>MWVRPQADRSMRLTGLEEPKNSASGHQGGISERDVVSRHRGRVPREGRVTSRGRFGWPAGGGGSGQRGEFVPTTTKSLRERQAGDFASNTTGC</sequence>
<organism evidence="2 3">
    <name type="scientific">Olpidium bornovanus</name>
    <dbReference type="NCBI Taxonomy" id="278681"/>
    <lineage>
        <taxon>Eukaryota</taxon>
        <taxon>Fungi</taxon>
        <taxon>Fungi incertae sedis</taxon>
        <taxon>Olpidiomycota</taxon>
        <taxon>Olpidiomycotina</taxon>
        <taxon>Olpidiomycetes</taxon>
        <taxon>Olpidiales</taxon>
        <taxon>Olpidiaceae</taxon>
        <taxon>Olpidium</taxon>
    </lineage>
</organism>
<accession>A0A8H8DLP3</accession>
<gene>
    <name evidence="2" type="ORF">BJ554DRAFT_5140</name>
</gene>
<evidence type="ECO:0000256" key="1">
    <source>
        <dbReference type="SAM" id="MobiDB-lite"/>
    </source>
</evidence>
<dbReference type="Proteomes" id="UP000673691">
    <property type="component" value="Unassembled WGS sequence"/>
</dbReference>
<feature type="region of interest" description="Disordered" evidence="1">
    <location>
        <begin position="1"/>
        <end position="71"/>
    </location>
</feature>
<dbReference type="EMBL" id="JAEFCI010002133">
    <property type="protein sequence ID" value="KAG5462442.1"/>
    <property type="molecule type" value="Genomic_DNA"/>
</dbReference>
<feature type="compositionally biased region" description="Basic and acidic residues" evidence="1">
    <location>
        <begin position="31"/>
        <end position="49"/>
    </location>
</feature>
<evidence type="ECO:0000313" key="2">
    <source>
        <dbReference type="EMBL" id="KAG5462442.1"/>
    </source>
</evidence>
<protein>
    <submittedName>
        <fullName evidence="2">Uncharacterized protein</fullName>
    </submittedName>
</protein>
<feature type="compositionally biased region" description="Basic and acidic residues" evidence="1">
    <location>
        <begin position="1"/>
        <end position="20"/>
    </location>
</feature>
<evidence type="ECO:0000313" key="3">
    <source>
        <dbReference type="Proteomes" id="UP000673691"/>
    </source>
</evidence>
<proteinExistence type="predicted"/>
<reference evidence="2 3" key="1">
    <citation type="journal article" name="Sci. Rep.">
        <title>Genome-scale phylogenetic analyses confirm Olpidium as the closest living zoosporic fungus to the non-flagellated, terrestrial fungi.</title>
        <authorList>
            <person name="Chang Y."/>
            <person name="Rochon D."/>
            <person name="Sekimoto S."/>
            <person name="Wang Y."/>
            <person name="Chovatia M."/>
            <person name="Sandor L."/>
            <person name="Salamov A."/>
            <person name="Grigoriev I.V."/>
            <person name="Stajich J.E."/>
            <person name="Spatafora J.W."/>
        </authorList>
    </citation>
    <scope>NUCLEOTIDE SEQUENCE [LARGE SCALE GENOMIC DNA]</scope>
    <source>
        <strain evidence="2">S191</strain>
    </source>
</reference>
<keyword evidence="3" id="KW-1185">Reference proteome</keyword>
<name>A0A8H8DLP3_9FUNG</name>
<comment type="caution">
    <text evidence="2">The sequence shown here is derived from an EMBL/GenBank/DDBJ whole genome shotgun (WGS) entry which is preliminary data.</text>
</comment>
<dbReference type="AlphaFoldDB" id="A0A8H8DLP3"/>